<reference evidence="1 2" key="1">
    <citation type="submission" date="2012-12" db="EMBL/GenBank/DDBJ databases">
        <title>Genome Assembly of Photobacterium sp. AK15.</title>
        <authorList>
            <person name="Khatri I."/>
            <person name="Vaidya B."/>
            <person name="Srinivas T.N.R."/>
            <person name="Subramanian S."/>
            <person name="Pinnaka A."/>
        </authorList>
    </citation>
    <scope>NUCLEOTIDE SEQUENCE [LARGE SCALE GENOMIC DNA]</scope>
    <source>
        <strain evidence="1 2">AK15</strain>
    </source>
</reference>
<dbReference type="AlphaFoldDB" id="L8J6N0"/>
<evidence type="ECO:0000313" key="2">
    <source>
        <dbReference type="Proteomes" id="UP000011134"/>
    </source>
</evidence>
<proteinExistence type="predicted"/>
<dbReference type="RefSeq" id="WP_007468059.1">
    <property type="nucleotide sequence ID" value="NZ_AMZO01000026.1"/>
</dbReference>
<dbReference type="OrthoDB" id="5906648at2"/>
<organism evidence="1 2">
    <name type="scientific">Photobacterium marinum</name>
    <dbReference type="NCBI Taxonomy" id="1056511"/>
    <lineage>
        <taxon>Bacteria</taxon>
        <taxon>Pseudomonadati</taxon>
        <taxon>Pseudomonadota</taxon>
        <taxon>Gammaproteobacteria</taxon>
        <taxon>Vibrionales</taxon>
        <taxon>Vibrionaceae</taxon>
        <taxon>Photobacterium</taxon>
    </lineage>
</organism>
<dbReference type="InterPro" id="IPR036286">
    <property type="entry name" value="LexA/Signal_pep-like_sf"/>
</dbReference>
<keyword evidence="2" id="KW-1185">Reference proteome</keyword>
<dbReference type="Proteomes" id="UP000011134">
    <property type="component" value="Unassembled WGS sequence"/>
</dbReference>
<protein>
    <submittedName>
        <fullName evidence="1">UmuD protein</fullName>
    </submittedName>
</protein>
<dbReference type="EMBL" id="AMZO01000026">
    <property type="protein sequence ID" value="ELR64436.1"/>
    <property type="molecule type" value="Genomic_DNA"/>
</dbReference>
<sequence length="218" mass="23775">MSGFTGFENPTTPYREKPLNLGDIILRPASTFIYQKAHSDRSVLVRKDDWVVVDASMKPESTDLVLAEQYGEQSIVPLAKIHNIQSELTVIGTATAIIRHHRPAPPLPKGKLQQELHAALIPMPAAAFLSKANGSRMAGLGVRDNSLLIVRRDVDYQQGDLAVVYADNAFQCRLLNLSNGTLDDGLGIQTPITGPLAIEGVVTASISFQRQVIPQWQA</sequence>
<dbReference type="PATRIC" id="fig|1056511.3.peg.3535"/>
<dbReference type="Gene3D" id="2.10.109.10">
    <property type="entry name" value="Umud Fragment, subunit A"/>
    <property type="match status" value="1"/>
</dbReference>
<gene>
    <name evidence="1" type="ORF">C942_02460</name>
</gene>
<dbReference type="SUPFAM" id="SSF51306">
    <property type="entry name" value="LexA/Signal peptidase"/>
    <property type="match status" value="1"/>
</dbReference>
<accession>L8J6N0</accession>
<comment type="caution">
    <text evidence="1">The sequence shown here is derived from an EMBL/GenBank/DDBJ whole genome shotgun (WGS) entry which is preliminary data.</text>
</comment>
<evidence type="ECO:0000313" key="1">
    <source>
        <dbReference type="EMBL" id="ELR64436.1"/>
    </source>
</evidence>
<name>L8J6N0_9GAMM</name>